<proteinExistence type="predicted"/>
<keyword evidence="2" id="KW-1185">Reference proteome</keyword>
<sequence>MLMRMRYVIALDIVSPMIFHQIQIEAFEFDSLPPHPILHGEDEVRYVITHARTSLSLSLSKTHTHTHTSELGASTCSSNRWFCSVEFRVYNLHWRKNWEHRRGEKSCICMCA</sequence>
<dbReference type="EMBL" id="CM042017">
    <property type="protein sequence ID" value="KAI3689749.1"/>
    <property type="molecule type" value="Genomic_DNA"/>
</dbReference>
<evidence type="ECO:0000313" key="2">
    <source>
        <dbReference type="Proteomes" id="UP001055811"/>
    </source>
</evidence>
<evidence type="ECO:0000313" key="1">
    <source>
        <dbReference type="EMBL" id="KAI3689749.1"/>
    </source>
</evidence>
<reference evidence="2" key="1">
    <citation type="journal article" date="2022" name="Mol. Ecol. Resour.">
        <title>The genomes of chicory, endive, great burdock and yacon provide insights into Asteraceae palaeo-polyploidization history and plant inulin production.</title>
        <authorList>
            <person name="Fan W."/>
            <person name="Wang S."/>
            <person name="Wang H."/>
            <person name="Wang A."/>
            <person name="Jiang F."/>
            <person name="Liu H."/>
            <person name="Zhao H."/>
            <person name="Xu D."/>
            <person name="Zhang Y."/>
        </authorList>
    </citation>
    <scope>NUCLEOTIDE SEQUENCE [LARGE SCALE GENOMIC DNA]</scope>
    <source>
        <strain evidence="2">cv. Punajuju</strain>
    </source>
</reference>
<protein>
    <submittedName>
        <fullName evidence="1">Uncharacterized protein</fullName>
    </submittedName>
</protein>
<name>A0ACB8YWI6_CICIN</name>
<gene>
    <name evidence="1" type="ORF">L2E82_47716</name>
</gene>
<reference evidence="1 2" key="2">
    <citation type="journal article" date="2022" name="Mol. Ecol. Resour.">
        <title>The genomes of chicory, endive, great burdock and yacon provide insights into Asteraceae paleo-polyploidization history and plant inulin production.</title>
        <authorList>
            <person name="Fan W."/>
            <person name="Wang S."/>
            <person name="Wang H."/>
            <person name="Wang A."/>
            <person name="Jiang F."/>
            <person name="Liu H."/>
            <person name="Zhao H."/>
            <person name="Xu D."/>
            <person name="Zhang Y."/>
        </authorList>
    </citation>
    <scope>NUCLEOTIDE SEQUENCE [LARGE SCALE GENOMIC DNA]</scope>
    <source>
        <strain evidence="2">cv. Punajuju</strain>
        <tissue evidence="1">Leaves</tissue>
    </source>
</reference>
<accession>A0ACB8YWI6</accession>
<comment type="caution">
    <text evidence="1">The sequence shown here is derived from an EMBL/GenBank/DDBJ whole genome shotgun (WGS) entry which is preliminary data.</text>
</comment>
<organism evidence="1 2">
    <name type="scientific">Cichorium intybus</name>
    <name type="common">Chicory</name>
    <dbReference type="NCBI Taxonomy" id="13427"/>
    <lineage>
        <taxon>Eukaryota</taxon>
        <taxon>Viridiplantae</taxon>
        <taxon>Streptophyta</taxon>
        <taxon>Embryophyta</taxon>
        <taxon>Tracheophyta</taxon>
        <taxon>Spermatophyta</taxon>
        <taxon>Magnoliopsida</taxon>
        <taxon>eudicotyledons</taxon>
        <taxon>Gunneridae</taxon>
        <taxon>Pentapetalae</taxon>
        <taxon>asterids</taxon>
        <taxon>campanulids</taxon>
        <taxon>Asterales</taxon>
        <taxon>Asteraceae</taxon>
        <taxon>Cichorioideae</taxon>
        <taxon>Cichorieae</taxon>
        <taxon>Cichoriinae</taxon>
        <taxon>Cichorium</taxon>
    </lineage>
</organism>
<dbReference type="Proteomes" id="UP001055811">
    <property type="component" value="Linkage Group LG09"/>
</dbReference>